<dbReference type="GeneID" id="68291838"/>
<dbReference type="EMBL" id="BOLY01000004">
    <property type="protein sequence ID" value="GIZ43017.1"/>
    <property type="molecule type" value="Genomic_DNA"/>
</dbReference>
<name>A0A9P3CGX4_9PEZI</name>
<keyword evidence="3" id="KW-1185">Reference proteome</keyword>
<evidence type="ECO:0000256" key="1">
    <source>
        <dbReference type="SAM" id="MobiDB-lite"/>
    </source>
</evidence>
<dbReference type="OrthoDB" id="3648773at2759"/>
<feature type="compositionally biased region" description="Low complexity" evidence="1">
    <location>
        <begin position="377"/>
        <end position="387"/>
    </location>
</feature>
<feature type="compositionally biased region" description="Basic and acidic residues" evidence="1">
    <location>
        <begin position="389"/>
        <end position="411"/>
    </location>
</feature>
<feature type="compositionally biased region" description="Low complexity" evidence="1">
    <location>
        <begin position="818"/>
        <end position="828"/>
    </location>
</feature>
<feature type="compositionally biased region" description="Basic residues" evidence="1">
    <location>
        <begin position="210"/>
        <end position="224"/>
    </location>
</feature>
<evidence type="ECO:0000313" key="2">
    <source>
        <dbReference type="EMBL" id="GIZ43017.1"/>
    </source>
</evidence>
<feature type="region of interest" description="Disordered" evidence="1">
    <location>
        <begin position="299"/>
        <end position="418"/>
    </location>
</feature>
<feature type="compositionally biased region" description="Low complexity" evidence="1">
    <location>
        <begin position="11"/>
        <end position="26"/>
    </location>
</feature>
<feature type="compositionally biased region" description="Basic and acidic residues" evidence="1">
    <location>
        <begin position="64"/>
        <end position="75"/>
    </location>
</feature>
<feature type="region of interest" description="Disordered" evidence="1">
    <location>
        <begin position="791"/>
        <end position="841"/>
    </location>
</feature>
<dbReference type="AlphaFoldDB" id="A0A9P3CGX4"/>
<evidence type="ECO:0000313" key="3">
    <source>
        <dbReference type="Proteomes" id="UP000825890"/>
    </source>
</evidence>
<gene>
    <name evidence="2" type="ORF">CKM354_000626300</name>
</gene>
<feature type="compositionally biased region" description="Polar residues" evidence="1">
    <location>
        <begin position="636"/>
        <end position="645"/>
    </location>
</feature>
<protein>
    <submittedName>
        <fullName evidence="2">Uncharacterized protein</fullName>
    </submittedName>
</protein>
<feature type="compositionally biased region" description="Gly residues" evidence="1">
    <location>
        <begin position="27"/>
        <end position="39"/>
    </location>
</feature>
<feature type="compositionally biased region" description="Pro residues" evidence="1">
    <location>
        <begin position="104"/>
        <end position="114"/>
    </location>
</feature>
<proteinExistence type="predicted"/>
<feature type="compositionally biased region" description="Basic residues" evidence="1">
    <location>
        <begin position="1020"/>
        <end position="1031"/>
    </location>
</feature>
<reference evidence="2 3" key="1">
    <citation type="submission" date="2021-01" db="EMBL/GenBank/DDBJ databases">
        <title>Cercospora kikuchii MAFF 305040 whole genome shotgun sequence.</title>
        <authorList>
            <person name="Kashiwa T."/>
            <person name="Suzuki T."/>
        </authorList>
    </citation>
    <scope>NUCLEOTIDE SEQUENCE [LARGE SCALE GENOMIC DNA]</scope>
    <source>
        <strain evidence="2 3">MAFF 305040</strain>
    </source>
</reference>
<feature type="compositionally biased region" description="Polar residues" evidence="1">
    <location>
        <begin position="525"/>
        <end position="535"/>
    </location>
</feature>
<dbReference type="Proteomes" id="UP000825890">
    <property type="component" value="Unassembled WGS sequence"/>
</dbReference>
<comment type="caution">
    <text evidence="2">The sequence shown here is derived from an EMBL/GenBank/DDBJ whole genome shotgun (WGS) entry which is preliminary data.</text>
</comment>
<feature type="region of interest" description="Disordered" evidence="1">
    <location>
        <begin position="156"/>
        <end position="191"/>
    </location>
</feature>
<dbReference type="RefSeq" id="XP_044657504.1">
    <property type="nucleotide sequence ID" value="XM_044801569.1"/>
</dbReference>
<feature type="region of interest" description="Disordered" evidence="1">
    <location>
        <begin position="210"/>
        <end position="267"/>
    </location>
</feature>
<feature type="region of interest" description="Disordered" evidence="1">
    <location>
        <begin position="994"/>
        <end position="1035"/>
    </location>
</feature>
<feature type="region of interest" description="Disordered" evidence="1">
    <location>
        <begin position="460"/>
        <end position="481"/>
    </location>
</feature>
<organism evidence="2 3">
    <name type="scientific">Cercospora kikuchii</name>
    <dbReference type="NCBI Taxonomy" id="84275"/>
    <lineage>
        <taxon>Eukaryota</taxon>
        <taxon>Fungi</taxon>
        <taxon>Dikarya</taxon>
        <taxon>Ascomycota</taxon>
        <taxon>Pezizomycotina</taxon>
        <taxon>Dothideomycetes</taxon>
        <taxon>Dothideomycetidae</taxon>
        <taxon>Mycosphaerellales</taxon>
        <taxon>Mycosphaerellaceae</taxon>
        <taxon>Cercospora</taxon>
    </lineage>
</organism>
<accession>A0A9P3CGX4</accession>
<sequence>MQSLPDVLLPQLQQQNQGQNQASDGAAGAGSKGGGGIPGQEGTLSFPFAAGRGLRPSQPPVFDETSRESPPRRPSPESPTLLGRRTLSRDNRADTQETALYRPQPGPRAEPPSQWPRASSQVPPQLVGGSFGADAGILISSPDPITEYKAQMRSLLARSSFPRSSPSPQPPAPRSQHSHHSSSTISSITSQSSYASSYAYIFRRKKPDLRLLRKSSKPPQHLKPRASTVKKPVAINAAQRTAGPRVVEDTGYVESTTKHITPPPMERPVALTLPELLKAEPPPKPLRKVQTLRFKSLIAEGRQPQHTLKTAVSRPVLSRPVLPQPDSPHSLTSDSEAAPPQDGLRVLHIESVREDGTAQRTSRAHRLEGGRSRPRGLRGSSRQSSRNSSRKDLTGMRKHYHDVTPPKREPDAVNESSLSHGDSYFHTWDPEVTYCKEFVPLRTPISNADDEALDYFVPRPDPTDSMKAPVPNEQLQRSSTMQTITSAVAKRKSSAFFKLFRRSIFKDKDDHGHDHKASRKHGSEKASSNIVSTEATEWAEVPLPQLTPDITLSSPADSKGEHTRSLVPELHSPSYFGRSRLLRDDSSKSLTPSPGHGSPGHASPTEMKPERAPQSPLFSRPRHHKRSSSEALSPMSRPQKSSMLKHSSILESEGSPGTGSQMLPSFISPTPYSRVPETALHRLEEFQPHRRETLQQQPSITSLALPDLRSKQSQALEFYEPVLRKKPSAWKNLVNGIRKVSSLGFLARNRDSSSEEDVERHYPLMRAKRSFAKLKLRPSLSAINVRNGKLVRKSSRDSQLQSGSVDTEDEEKPSVSHQRSFPQQTPQQPRQPRPIRPDDLIVSNFEQTPFSKRYYDSIRAEQQAIRSFIDETMEEDDEECDEVVLGFEQNVPDHLPKSPLCPLHPKHKSGGKAICPLHGRYKPPKRPPSPMHKMEIVFDTRENDVAGPPGATSAQAKLTTRIDGMEAAYLKSAAFTSQQTFRSAANVRRMQQTSSMGSDGAESLEWMQSESSADADAWSRPRRQRLHHLQRRGSECARGRTLFRGESAVDIRKRRAKRHRERCS</sequence>
<feature type="compositionally biased region" description="Basic and acidic residues" evidence="1">
    <location>
        <begin position="345"/>
        <end position="357"/>
    </location>
</feature>
<feature type="compositionally biased region" description="Polar residues" evidence="1">
    <location>
        <begin position="658"/>
        <end position="671"/>
    </location>
</feature>
<feature type="region of interest" description="Disordered" evidence="1">
    <location>
        <begin position="1"/>
        <end position="140"/>
    </location>
</feature>
<feature type="region of interest" description="Disordered" evidence="1">
    <location>
        <begin position="508"/>
        <end position="673"/>
    </location>
</feature>
<feature type="compositionally biased region" description="Low complexity" evidence="1">
    <location>
        <begin position="181"/>
        <end position="191"/>
    </location>
</feature>